<proteinExistence type="predicted"/>
<organism evidence="1 2">
    <name type="scientific">Paracoccus pantotrophus</name>
    <name type="common">Thiosphaera pantotropha</name>
    <dbReference type="NCBI Taxonomy" id="82367"/>
    <lineage>
        <taxon>Bacteria</taxon>
        <taxon>Pseudomonadati</taxon>
        <taxon>Pseudomonadota</taxon>
        <taxon>Alphaproteobacteria</taxon>
        <taxon>Rhodobacterales</taxon>
        <taxon>Paracoccaceae</taxon>
        <taxon>Paracoccus</taxon>
    </lineage>
</organism>
<evidence type="ECO:0008006" key="3">
    <source>
        <dbReference type="Google" id="ProtNLM"/>
    </source>
</evidence>
<sequence>MPSHTFRSLRDIENFGRVRLSKSFYMRDFLHSEISQFEGIPNLPSDPELAIRAGKHLCEDLLEPLQDTFGRIAIRSAYRSATINDLGHRKGYGCASNWRNFARHIWDVRDENGAFGATACIVIPWFADRYAAGEDWRALAWWIHDHLPYSEMCFYPRLCAFNIAWHELPNGAFGATACIVIPWFADRYAAGEDWRALAWWIHDHLPYSEMCFYPRLCAFNIAWHELPKRIIRSYIDPKGVLKTFDTPSSTASHADWYRHWGERYLQPVAPR</sequence>
<protein>
    <recommendedName>
        <fullName evidence="3">Peptidase M15</fullName>
    </recommendedName>
</protein>
<dbReference type="SUPFAM" id="SSF55166">
    <property type="entry name" value="Hedgehog/DD-peptidase"/>
    <property type="match status" value="1"/>
</dbReference>
<evidence type="ECO:0000313" key="2">
    <source>
        <dbReference type="Proteomes" id="UP000273626"/>
    </source>
</evidence>
<dbReference type="InterPro" id="IPR009045">
    <property type="entry name" value="Zn_M74/Hedgehog-like"/>
</dbReference>
<accession>A0ABX9SF64</accession>
<dbReference type="EMBL" id="RBLI01000001">
    <property type="protein sequence ID" value="RKS51347.1"/>
    <property type="molecule type" value="Genomic_DNA"/>
</dbReference>
<comment type="caution">
    <text evidence="1">The sequence shown here is derived from an EMBL/GenBank/DDBJ whole genome shotgun (WGS) entry which is preliminary data.</text>
</comment>
<keyword evidence="2" id="KW-1185">Reference proteome</keyword>
<gene>
    <name evidence="1" type="ORF">BDE18_0593</name>
</gene>
<name>A0ABX9SF64_PARPN</name>
<reference evidence="1" key="1">
    <citation type="submission" date="2018-10" db="EMBL/GenBank/DDBJ databases">
        <title>Genomic Encyclopedia of Archaeal and Bacterial Type Strains, Phase II (KMG-II): from individual species to whole genera.</title>
        <authorList>
            <person name="Goeker M."/>
        </authorList>
    </citation>
    <scope>NUCLEOTIDE SEQUENCE [LARGE SCALE GENOMIC DNA]</scope>
    <source>
        <strain evidence="1">DSM 2944</strain>
    </source>
</reference>
<dbReference type="Proteomes" id="UP000273626">
    <property type="component" value="Unassembled WGS sequence"/>
</dbReference>
<evidence type="ECO:0000313" key="1">
    <source>
        <dbReference type="EMBL" id="RKS51347.1"/>
    </source>
</evidence>